<evidence type="ECO:0000313" key="7">
    <source>
        <dbReference type="Proteomes" id="UP000315842"/>
    </source>
</evidence>
<dbReference type="Pfam" id="PF01804">
    <property type="entry name" value="Penicil_amidase"/>
    <property type="match status" value="1"/>
</dbReference>
<name>A0A4Y3KEM6_CELUD</name>
<evidence type="ECO:0000313" key="6">
    <source>
        <dbReference type="EMBL" id="GEA81370.1"/>
    </source>
</evidence>
<dbReference type="InterPro" id="IPR043146">
    <property type="entry name" value="Penicillin_amidase_N_B-knob"/>
</dbReference>
<feature type="binding site" evidence="5">
    <location>
        <position position="365"/>
    </location>
    <ligand>
        <name>Ca(2+)</name>
        <dbReference type="ChEBI" id="CHEBI:29108"/>
    </ligand>
</feature>
<dbReference type="Proteomes" id="UP000315842">
    <property type="component" value="Unassembled WGS sequence"/>
</dbReference>
<accession>A0A4Y3KEM6</accession>
<dbReference type="PANTHER" id="PTHR34218:SF4">
    <property type="entry name" value="ACYL-HOMOSERINE LACTONE ACYLASE QUIP"/>
    <property type="match status" value="1"/>
</dbReference>
<evidence type="ECO:0000256" key="1">
    <source>
        <dbReference type="ARBA" id="ARBA00006586"/>
    </source>
</evidence>
<dbReference type="AlphaFoldDB" id="A0A4Y3KEM6"/>
<dbReference type="RefSeq" id="WP_141320486.1">
    <property type="nucleotide sequence ID" value="NZ_BJLP01000027.1"/>
</dbReference>
<comment type="similarity">
    <text evidence="1">Belongs to the peptidase S45 family.</text>
</comment>
<dbReference type="Gene3D" id="1.10.439.10">
    <property type="entry name" value="Penicillin Amidohydrolase, domain 1"/>
    <property type="match status" value="1"/>
</dbReference>
<evidence type="ECO:0000256" key="4">
    <source>
        <dbReference type="PIRSR" id="PIRSR001227-1"/>
    </source>
</evidence>
<protein>
    <submittedName>
        <fullName evidence="6">Beta-lactam antibiotic acylase</fullName>
    </submittedName>
</protein>
<gene>
    <name evidence="6" type="ORF">CUD01_18140</name>
</gene>
<dbReference type="Gene3D" id="3.60.20.10">
    <property type="entry name" value="Glutamine Phosphoribosylpyrophosphate, subunit 1, domain 1"/>
    <property type="match status" value="1"/>
</dbReference>
<dbReference type="PANTHER" id="PTHR34218">
    <property type="entry name" value="PEPTIDASE S45 PENICILLIN AMIDASE"/>
    <property type="match status" value="1"/>
</dbReference>
<dbReference type="GO" id="GO:0016811">
    <property type="term" value="F:hydrolase activity, acting on carbon-nitrogen (but not peptide) bonds, in linear amides"/>
    <property type="evidence" value="ECO:0007669"/>
    <property type="project" value="InterPro"/>
</dbReference>
<dbReference type="InterPro" id="IPR023343">
    <property type="entry name" value="Penicillin_amidase_dom1"/>
</dbReference>
<dbReference type="InterPro" id="IPR002692">
    <property type="entry name" value="S45"/>
</dbReference>
<dbReference type="Gene3D" id="1.10.1400.10">
    <property type="match status" value="1"/>
</dbReference>
<dbReference type="InterPro" id="IPR014395">
    <property type="entry name" value="Pen/GL7ACA/AHL_acylase"/>
</dbReference>
<evidence type="ECO:0000256" key="5">
    <source>
        <dbReference type="PIRSR" id="PIRSR001227-2"/>
    </source>
</evidence>
<feature type="binding site" evidence="5">
    <location>
        <position position="202"/>
    </location>
    <ligand>
        <name>Ca(2+)</name>
        <dbReference type="ChEBI" id="CHEBI:29108"/>
    </ligand>
</feature>
<dbReference type="InterPro" id="IPR043147">
    <property type="entry name" value="Penicillin_amidase_A-knob"/>
</dbReference>
<comment type="cofactor">
    <cofactor evidence="5">
        <name>Ca(2+)</name>
        <dbReference type="ChEBI" id="CHEBI:29108"/>
    </cofactor>
    <text evidence="5">Binds 1 Ca(2+) ion per dimer.</text>
</comment>
<keyword evidence="3" id="KW-0865">Zymogen</keyword>
<comment type="caution">
    <text evidence="6">The sequence shown here is derived from an EMBL/GenBank/DDBJ whole genome shotgun (WGS) entry which is preliminary data.</text>
</comment>
<dbReference type="Gene3D" id="2.30.120.10">
    <property type="match status" value="1"/>
</dbReference>
<evidence type="ECO:0000256" key="2">
    <source>
        <dbReference type="ARBA" id="ARBA00022801"/>
    </source>
</evidence>
<dbReference type="SUPFAM" id="SSF56235">
    <property type="entry name" value="N-terminal nucleophile aminohydrolases (Ntn hydrolases)"/>
    <property type="match status" value="1"/>
</dbReference>
<reference evidence="6 7" key="1">
    <citation type="submission" date="2019-06" db="EMBL/GenBank/DDBJ databases">
        <title>Whole genome shotgun sequence of Cellulomonas uda NBRC 3747.</title>
        <authorList>
            <person name="Hosoyama A."/>
            <person name="Uohara A."/>
            <person name="Ohji S."/>
            <person name="Ichikawa N."/>
        </authorList>
    </citation>
    <scope>NUCLEOTIDE SEQUENCE [LARGE SCALE GENOMIC DNA]</scope>
    <source>
        <strain evidence="6 7">NBRC 3747</strain>
    </source>
</reference>
<dbReference type="InterPro" id="IPR029055">
    <property type="entry name" value="Ntn_hydrolases_N"/>
</dbReference>
<feature type="binding site" evidence="5">
    <location>
        <position position="362"/>
    </location>
    <ligand>
        <name>Ca(2+)</name>
        <dbReference type="ChEBI" id="CHEBI:29108"/>
    </ligand>
</feature>
<dbReference type="PIRSF" id="PIRSF001227">
    <property type="entry name" value="Pen_acylase"/>
    <property type="match status" value="1"/>
</dbReference>
<dbReference type="CDD" id="cd03747">
    <property type="entry name" value="Ntn_PGA_like"/>
    <property type="match status" value="1"/>
</dbReference>
<keyword evidence="5" id="KW-0106">Calcium</keyword>
<feature type="active site" description="Nucleophile" evidence="4">
    <location>
        <position position="284"/>
    </location>
</feature>
<evidence type="ECO:0000256" key="3">
    <source>
        <dbReference type="ARBA" id="ARBA00023145"/>
    </source>
</evidence>
<keyword evidence="5" id="KW-0479">Metal-binding</keyword>
<dbReference type="GO" id="GO:0046872">
    <property type="term" value="F:metal ion binding"/>
    <property type="evidence" value="ECO:0007669"/>
    <property type="project" value="UniProtKB-KW"/>
</dbReference>
<sequence length="851" mass="91038">MLRSRAARLTVLSVAIVLVVALVATVVAAFVVVRRPLPQVSGTLEVAGLHDEVTVTRDARGVPTITAQDPHDLFLAQGYVAAQDRFFEMDYRRHVVAGRLSELVGQNEDALDADKVIRTFGWRRVAEAELAIIDPSTRDALEAYAAGVNAYLDGKAPSQIAVEYTVLGLQVHVEAPEPWDAVDSLAWLKAMAWDLRGNYDAELSRARVYASVRDVAKVDELFPAYPYDLNAPIVAAEDLTSATPASAAGELDLDDSGLQAAIDSANKALDAVPHLVGEGEGVGSNSWVVSGEHTASGAPILANDPHLGISAPGIWMQVGLRCAQVDEACPYDVSGFGFAGFPGVVIGHNADLAWGLTNLGADVTDFFVERVEGNATVRGDGTARIRARTEVIKVNGGDDVTIVVRQSVHGPIVSDVLDVDQVGDAPMPDGTSDRGYEVALAWTALAPGHTADAVLATATAKDASDIARVGRLLDVPSQNIVFATTDGHIGYQAPGRIPVRQTVRGAVPSDGTWPRPGWDPAYDWQGYVDPEEMPRALDPAEGFVVAANQAVTPQGVGPFLTDDWDYGYRAQRIRTVLSTAIARGDRIDVADLNTLQNDQRSPYADVLVPWLLRIDIDDAFADDGQQLLRTWDHVASADSAAAAYFAAVWKTLLELTFADDLPDGELPNGGSRWLEVVRGLLDEPDSPWWDDRTTPGLLEGRDEVLYQAMVTARLTLTQQLGRDADEWRWGRLHTAAPEHPVLGGSSVPGLVRSFVNPDPVEVGGGSSIVDATAWDASQGYGVTAAPSMRMVVDLGDLDSSTWVTLTGTSGHPASPHYADQLGAWAQGTTFPWPFSTAATQADAVDRLTLRP</sequence>
<dbReference type="GO" id="GO:0017000">
    <property type="term" value="P:antibiotic biosynthetic process"/>
    <property type="evidence" value="ECO:0007669"/>
    <property type="project" value="InterPro"/>
</dbReference>
<dbReference type="EMBL" id="BJLP01000027">
    <property type="protein sequence ID" value="GEA81370.1"/>
    <property type="molecule type" value="Genomic_DNA"/>
</dbReference>
<keyword evidence="7" id="KW-1185">Reference proteome</keyword>
<keyword evidence="2" id="KW-0378">Hydrolase</keyword>
<organism evidence="6 7">
    <name type="scientific">Cellulomonas uda</name>
    <dbReference type="NCBI Taxonomy" id="1714"/>
    <lineage>
        <taxon>Bacteria</taxon>
        <taxon>Bacillati</taxon>
        <taxon>Actinomycetota</taxon>
        <taxon>Actinomycetes</taxon>
        <taxon>Micrococcales</taxon>
        <taxon>Cellulomonadaceae</taxon>
        <taxon>Cellulomonas</taxon>
    </lineage>
</organism>
<proteinExistence type="inferred from homology"/>